<reference evidence="10 11" key="1">
    <citation type="submission" date="2023-08" db="EMBL/GenBank/DDBJ databases">
        <title>Black Yeasts Isolated from many extreme environments.</title>
        <authorList>
            <person name="Coleine C."/>
            <person name="Stajich J.E."/>
            <person name="Selbmann L."/>
        </authorList>
    </citation>
    <scope>NUCLEOTIDE SEQUENCE [LARGE SCALE GENOMIC DNA]</scope>
    <source>
        <strain evidence="10 11">CCFEE 5885</strain>
    </source>
</reference>
<sequence length="521" mass="59717">MIEKAISALSYLLTGLVLYNIGLTIYRLYFHPLAKSAKRWWTEYMLTVIRFPGPKLAAITGWDEFYRDAVQGGRMIWYIQDLHNEYGPIVRTAPDELHIRDSSFYDELYTSGNKGRDKWDRMAPLSGPPEAAVSTIGHAHHRLRRSALNPFFSKQNIRSNEPQIKQRLSHLFQRLRECMDNDQVVRIDCAYMALTMDIVSVFAFGINYEHLSHPDFNIAWKNAMTGTLKVGPAIKQFPWLALVFPILLAIPEQLIHRINPDISKLMSWMKDLRNEIDRTVALNETGERVDGTIFQAVLDSDLPANEKTVQRLEGEGSVVVAAGSETTARCLSVLTFYLMQERSILQKLRDELSCIQPETDGFFALSQLEMLPYLNACIKEGMRLTGVVARLPRISHEPIVYKQWIIPSETPVSMANYDIHHDPSIFPDPLEFRPERWIEATQNGVKLDKHLVAFGRGTRSCIGLNLAWTELYLTLAHVVTKFDFEVFDTSIERDVRTARDYFVTFPREDSLGIRMKVANAF</sequence>
<accession>A0ABR0KP18</accession>
<dbReference type="InterPro" id="IPR050121">
    <property type="entry name" value="Cytochrome_P450_monoxygenase"/>
</dbReference>
<keyword evidence="11" id="KW-1185">Reference proteome</keyword>
<keyword evidence="9" id="KW-1133">Transmembrane helix</keyword>
<keyword evidence="4 8" id="KW-0479">Metal-binding</keyword>
<evidence type="ECO:0000313" key="10">
    <source>
        <dbReference type="EMBL" id="KAK5100699.1"/>
    </source>
</evidence>
<dbReference type="SUPFAM" id="SSF48264">
    <property type="entry name" value="Cytochrome P450"/>
    <property type="match status" value="1"/>
</dbReference>
<evidence type="ECO:0000256" key="9">
    <source>
        <dbReference type="SAM" id="Phobius"/>
    </source>
</evidence>
<evidence type="ECO:0000256" key="5">
    <source>
        <dbReference type="ARBA" id="ARBA00023002"/>
    </source>
</evidence>
<dbReference type="PRINTS" id="PR00463">
    <property type="entry name" value="EP450I"/>
</dbReference>
<organism evidence="10 11">
    <name type="scientific">Lithohypha guttulata</name>
    <dbReference type="NCBI Taxonomy" id="1690604"/>
    <lineage>
        <taxon>Eukaryota</taxon>
        <taxon>Fungi</taxon>
        <taxon>Dikarya</taxon>
        <taxon>Ascomycota</taxon>
        <taxon>Pezizomycotina</taxon>
        <taxon>Eurotiomycetes</taxon>
        <taxon>Chaetothyriomycetidae</taxon>
        <taxon>Chaetothyriales</taxon>
        <taxon>Trichomeriaceae</taxon>
        <taxon>Lithohypha</taxon>
    </lineage>
</organism>
<evidence type="ECO:0000256" key="8">
    <source>
        <dbReference type="RuleBase" id="RU000461"/>
    </source>
</evidence>
<keyword evidence="3 8" id="KW-0349">Heme</keyword>
<evidence type="ECO:0000256" key="4">
    <source>
        <dbReference type="ARBA" id="ARBA00022723"/>
    </source>
</evidence>
<dbReference type="Pfam" id="PF00067">
    <property type="entry name" value="p450"/>
    <property type="match status" value="1"/>
</dbReference>
<keyword evidence="6 8" id="KW-0408">Iron</keyword>
<keyword evidence="9" id="KW-0812">Transmembrane</keyword>
<comment type="caution">
    <text evidence="10">The sequence shown here is derived from an EMBL/GenBank/DDBJ whole genome shotgun (WGS) entry which is preliminary data.</text>
</comment>
<dbReference type="EMBL" id="JAVRRG010000006">
    <property type="protein sequence ID" value="KAK5100699.1"/>
    <property type="molecule type" value="Genomic_DNA"/>
</dbReference>
<dbReference type="PANTHER" id="PTHR24305">
    <property type="entry name" value="CYTOCHROME P450"/>
    <property type="match status" value="1"/>
</dbReference>
<comment type="cofactor">
    <cofactor evidence="1">
        <name>heme</name>
        <dbReference type="ChEBI" id="CHEBI:30413"/>
    </cofactor>
</comment>
<keyword evidence="9" id="KW-0472">Membrane</keyword>
<dbReference type="InterPro" id="IPR002401">
    <property type="entry name" value="Cyt_P450_E_grp-I"/>
</dbReference>
<evidence type="ECO:0000256" key="2">
    <source>
        <dbReference type="ARBA" id="ARBA00010617"/>
    </source>
</evidence>
<evidence type="ECO:0008006" key="12">
    <source>
        <dbReference type="Google" id="ProtNLM"/>
    </source>
</evidence>
<dbReference type="InterPro" id="IPR001128">
    <property type="entry name" value="Cyt_P450"/>
</dbReference>
<dbReference type="InterPro" id="IPR017972">
    <property type="entry name" value="Cyt_P450_CS"/>
</dbReference>
<comment type="similarity">
    <text evidence="2 8">Belongs to the cytochrome P450 family.</text>
</comment>
<dbReference type="PRINTS" id="PR00385">
    <property type="entry name" value="P450"/>
</dbReference>
<dbReference type="Gene3D" id="1.10.630.10">
    <property type="entry name" value="Cytochrome P450"/>
    <property type="match status" value="1"/>
</dbReference>
<proteinExistence type="inferred from homology"/>
<name>A0ABR0KP18_9EURO</name>
<evidence type="ECO:0000256" key="6">
    <source>
        <dbReference type="ARBA" id="ARBA00023004"/>
    </source>
</evidence>
<evidence type="ECO:0000256" key="1">
    <source>
        <dbReference type="ARBA" id="ARBA00001971"/>
    </source>
</evidence>
<evidence type="ECO:0000256" key="7">
    <source>
        <dbReference type="ARBA" id="ARBA00023033"/>
    </source>
</evidence>
<dbReference type="PANTHER" id="PTHR24305:SF157">
    <property type="entry name" value="N-ACETYLTRYPTOPHAN 6-HYDROXYLASE IVOC-RELATED"/>
    <property type="match status" value="1"/>
</dbReference>
<keyword evidence="5 8" id="KW-0560">Oxidoreductase</keyword>
<evidence type="ECO:0000256" key="3">
    <source>
        <dbReference type="ARBA" id="ARBA00022617"/>
    </source>
</evidence>
<gene>
    <name evidence="10" type="ORF">LTR24_000845</name>
</gene>
<dbReference type="CDD" id="cd11062">
    <property type="entry name" value="CYP58-like"/>
    <property type="match status" value="1"/>
</dbReference>
<dbReference type="InterPro" id="IPR036396">
    <property type="entry name" value="Cyt_P450_sf"/>
</dbReference>
<dbReference type="Proteomes" id="UP001345013">
    <property type="component" value="Unassembled WGS sequence"/>
</dbReference>
<feature type="transmembrane region" description="Helical" evidence="9">
    <location>
        <begin position="6"/>
        <end position="29"/>
    </location>
</feature>
<dbReference type="PROSITE" id="PS00086">
    <property type="entry name" value="CYTOCHROME_P450"/>
    <property type="match status" value="1"/>
</dbReference>
<keyword evidence="7 8" id="KW-0503">Monooxygenase</keyword>
<evidence type="ECO:0000313" key="11">
    <source>
        <dbReference type="Proteomes" id="UP001345013"/>
    </source>
</evidence>
<protein>
    <recommendedName>
        <fullName evidence="12">Cytochrome P450</fullName>
    </recommendedName>
</protein>